<evidence type="ECO:0000313" key="2">
    <source>
        <dbReference type="Proteomes" id="UP000006174"/>
    </source>
</evidence>
<protein>
    <submittedName>
        <fullName evidence="1">Uncharacterized protein</fullName>
    </submittedName>
</protein>
<reference evidence="1 2" key="1">
    <citation type="journal article" date="2012" name="Plant Cell">
        <title>Genome comparison of barley and maize smut fungi reveals targeted loss of RNA silencing components and species-specific presence of transposable elements.</title>
        <authorList>
            <person name="Laurie J.D."/>
            <person name="Ali S."/>
            <person name="Linning R."/>
            <person name="Mannhaupt G."/>
            <person name="Wong P."/>
            <person name="Gueldener U."/>
            <person name="Muensterkoetter M."/>
            <person name="Moore R."/>
            <person name="Kahmann R."/>
            <person name="Bakkeren G."/>
            <person name="Schirawski J."/>
        </authorList>
    </citation>
    <scope>NUCLEOTIDE SEQUENCE [LARGE SCALE GENOMIC DNA]</scope>
    <source>
        <strain evidence="2">Uh4875-4</strain>
    </source>
</reference>
<dbReference type="STRING" id="1128400.I2FMW7"/>
<dbReference type="PANTHER" id="PTHR15955:SF10">
    <property type="entry name" value="DUF1115 DOMAIN PROTEIN (AFU_ORTHOLOGUE AFUA_5G14750)"/>
    <property type="match status" value="1"/>
</dbReference>
<dbReference type="OMA" id="RTWYYLP"/>
<proteinExistence type="predicted"/>
<dbReference type="AlphaFoldDB" id="I2FMW7"/>
<dbReference type="eggNOG" id="ENOG502S0MQ">
    <property type="taxonomic scope" value="Eukaryota"/>
</dbReference>
<name>I2FMW7_USTHO</name>
<gene>
    <name evidence="1" type="ORF">UHOR_05955</name>
</gene>
<dbReference type="PANTHER" id="PTHR15955">
    <property type="entry name" value="RWD DOMAIN CONTAINING PROTEIN 2"/>
    <property type="match status" value="1"/>
</dbReference>
<dbReference type="Proteomes" id="UP000006174">
    <property type="component" value="Unassembled WGS sequence"/>
</dbReference>
<accession>I2FMW7</accession>
<keyword evidence="2" id="KW-1185">Reference proteome</keyword>
<dbReference type="EMBL" id="CAGI01000132">
    <property type="protein sequence ID" value="CCF48260.1"/>
    <property type="molecule type" value="Genomic_DNA"/>
</dbReference>
<evidence type="ECO:0000313" key="1">
    <source>
        <dbReference type="EMBL" id="CCF48260.1"/>
    </source>
</evidence>
<dbReference type="HOGENOM" id="CLU_064566_0_0_1"/>
<organism evidence="1 2">
    <name type="scientific">Ustilago hordei</name>
    <name type="common">Barley covered smut fungus</name>
    <dbReference type="NCBI Taxonomy" id="120017"/>
    <lineage>
        <taxon>Eukaryota</taxon>
        <taxon>Fungi</taxon>
        <taxon>Dikarya</taxon>
        <taxon>Basidiomycota</taxon>
        <taxon>Ustilaginomycotina</taxon>
        <taxon>Ustilaginomycetes</taxon>
        <taxon>Ustilaginales</taxon>
        <taxon>Ustilaginaceae</taxon>
        <taxon>Ustilago</taxon>
    </lineage>
</organism>
<sequence>MATTKAASGSKNPILPPEDLSSILSSIELLSAMWSGTDELWLSPADQVTIGLLADYIQLPIEELGSDKAHKVKDSIGEQVVLALKVRADPQETAREVSVNVEFTLRRNGAKGKRVRMWVSAKDAPTWLDRARVDQVNAILGQVGSAQGEDEDEEKTVGKILNAIENVSEYLLSVPVAAYDGNTRTSENTQNPSTNVCASQATNVYRTWYYLPSLRTKCKRQEICNLALASTPPLSGFLLSGKPGLIVMEYPLPSNCPPCASTLQTASLAMHSFWSTIKTTSWSDLPASHKKISEKFTEPNATKAFSGFQDITDWPEVQRGAERGSKSDLSKLIKWLDGKGVQGKYLIERCLGVASWQT</sequence>
<dbReference type="InterPro" id="IPR017359">
    <property type="entry name" value="Phi-like"/>
</dbReference>
<comment type="caution">
    <text evidence="1">The sequence shown here is derived from an EMBL/GenBank/DDBJ whole genome shotgun (WGS) entry which is preliminary data.</text>
</comment>